<reference evidence="2 3" key="1">
    <citation type="submission" date="2015-11" db="EMBL/GenBank/DDBJ databases">
        <title>Draft WGS of Vibrio toranzoniae.</title>
        <authorList>
            <person name="Lasa A."/>
            <person name="Romalde J.L."/>
        </authorList>
    </citation>
    <scope>NUCLEOTIDE SEQUENCE [LARGE SCALE GENOMIC DNA]</scope>
    <source>
        <strain evidence="2 3">Vb 10.8</strain>
    </source>
</reference>
<evidence type="ECO:0000259" key="1">
    <source>
        <dbReference type="PROSITE" id="PS51186"/>
    </source>
</evidence>
<dbReference type="PANTHER" id="PTHR34815">
    <property type="entry name" value="LYSINE ACETYLTRANSFERASE"/>
    <property type="match status" value="1"/>
</dbReference>
<dbReference type="PROSITE" id="PS51186">
    <property type="entry name" value="GNAT"/>
    <property type="match status" value="1"/>
</dbReference>
<dbReference type="InterPro" id="IPR016181">
    <property type="entry name" value="Acyl_CoA_acyltransferase"/>
</dbReference>
<dbReference type="SUPFAM" id="SSF55729">
    <property type="entry name" value="Acyl-CoA N-acyltransferases (Nat)"/>
    <property type="match status" value="1"/>
</dbReference>
<dbReference type="Gene3D" id="3.40.630.30">
    <property type="match status" value="1"/>
</dbReference>
<organism evidence="2 3">
    <name type="scientific">Vibrio toranzoniae</name>
    <dbReference type="NCBI Taxonomy" id="1194427"/>
    <lineage>
        <taxon>Bacteria</taxon>
        <taxon>Pseudomonadati</taxon>
        <taxon>Pseudomonadota</taxon>
        <taxon>Gammaproteobacteria</taxon>
        <taxon>Vibrionales</taxon>
        <taxon>Vibrionaceae</taxon>
        <taxon>Vibrio</taxon>
    </lineage>
</organism>
<sequence>MLKLRKAEDHDLDLIYLMGFDVWGDGLSYEEYLVGCRNSEKYLAGTWYVLVEKDQVLSSLIVYSGMFDLKEGSFGIGSVATPQELRHQGYASKLVNLVKSELFDRNHCRALYLHSDIGQQFYMKLGFVCIQGSDCMIYTKEPVASNEVIPAYF</sequence>
<evidence type="ECO:0000313" key="3">
    <source>
        <dbReference type="Proteomes" id="UP000057389"/>
    </source>
</evidence>
<dbReference type="RefSeq" id="WP_060469817.1">
    <property type="nucleotide sequence ID" value="NZ_AP025514.1"/>
</dbReference>
<accession>A0A109D4E0</accession>
<dbReference type="Proteomes" id="UP000057389">
    <property type="component" value="Unassembled WGS sequence"/>
</dbReference>
<evidence type="ECO:0000313" key="2">
    <source>
        <dbReference type="EMBL" id="KWT98706.1"/>
    </source>
</evidence>
<keyword evidence="3" id="KW-1185">Reference proteome</keyword>
<dbReference type="CDD" id="cd04301">
    <property type="entry name" value="NAT_SF"/>
    <property type="match status" value="1"/>
</dbReference>
<gene>
    <name evidence="2" type="ORF">APQ14_19675</name>
</gene>
<feature type="domain" description="N-acetyltransferase" evidence="1">
    <location>
        <begin position="2"/>
        <end position="153"/>
    </location>
</feature>
<proteinExistence type="predicted"/>
<keyword evidence="2" id="KW-0808">Transferase</keyword>
<dbReference type="InterPro" id="IPR000182">
    <property type="entry name" value="GNAT_dom"/>
</dbReference>
<dbReference type="OrthoDB" id="1796458at2"/>
<name>A0A109D4E0_9VIBR</name>
<dbReference type="EMBL" id="LMXU01000051">
    <property type="protein sequence ID" value="KWT98706.1"/>
    <property type="molecule type" value="Genomic_DNA"/>
</dbReference>
<dbReference type="InterPro" id="IPR053013">
    <property type="entry name" value="LAT"/>
</dbReference>
<dbReference type="PANTHER" id="PTHR34815:SF2">
    <property type="entry name" value="N-ACETYLTRANSFERASE DOMAIN-CONTAINING PROTEIN"/>
    <property type="match status" value="1"/>
</dbReference>
<protein>
    <submittedName>
        <fullName evidence="2">Acetyltransferase</fullName>
    </submittedName>
</protein>
<dbReference type="AlphaFoldDB" id="A0A109D4E0"/>
<comment type="caution">
    <text evidence="2">The sequence shown here is derived from an EMBL/GenBank/DDBJ whole genome shotgun (WGS) entry which is preliminary data.</text>
</comment>
<dbReference type="GO" id="GO:0016747">
    <property type="term" value="F:acyltransferase activity, transferring groups other than amino-acyl groups"/>
    <property type="evidence" value="ECO:0007669"/>
    <property type="project" value="InterPro"/>
</dbReference>
<dbReference type="GeneID" id="300178742"/>
<dbReference type="Pfam" id="PF00583">
    <property type="entry name" value="Acetyltransf_1"/>
    <property type="match status" value="1"/>
</dbReference>